<feature type="transmembrane region" description="Helical" evidence="2">
    <location>
        <begin position="50"/>
        <end position="73"/>
    </location>
</feature>
<keyword evidence="2" id="KW-0812">Transmembrane</keyword>
<protein>
    <submittedName>
        <fullName evidence="3">Uncharacterized protein</fullName>
    </submittedName>
</protein>
<organism evidence="3 4">
    <name type="scientific">Argiope bruennichi</name>
    <name type="common">Wasp spider</name>
    <name type="synonym">Aranea bruennichi</name>
    <dbReference type="NCBI Taxonomy" id="94029"/>
    <lineage>
        <taxon>Eukaryota</taxon>
        <taxon>Metazoa</taxon>
        <taxon>Ecdysozoa</taxon>
        <taxon>Arthropoda</taxon>
        <taxon>Chelicerata</taxon>
        <taxon>Arachnida</taxon>
        <taxon>Araneae</taxon>
        <taxon>Araneomorphae</taxon>
        <taxon>Entelegynae</taxon>
        <taxon>Araneoidea</taxon>
        <taxon>Araneidae</taxon>
        <taxon>Argiope</taxon>
    </lineage>
</organism>
<name>A0A8T0E321_ARGBR</name>
<accession>A0A8T0E321</accession>
<dbReference type="EMBL" id="JABXBU010002231">
    <property type="protein sequence ID" value="KAF8764587.1"/>
    <property type="molecule type" value="Genomic_DNA"/>
</dbReference>
<gene>
    <name evidence="3" type="ORF">HNY73_022649</name>
</gene>
<reference evidence="3" key="2">
    <citation type="submission" date="2020-06" db="EMBL/GenBank/DDBJ databases">
        <authorList>
            <person name="Sheffer M."/>
        </authorList>
    </citation>
    <scope>NUCLEOTIDE SEQUENCE</scope>
</reference>
<comment type="caution">
    <text evidence="3">The sequence shown here is derived from an EMBL/GenBank/DDBJ whole genome shotgun (WGS) entry which is preliminary data.</text>
</comment>
<evidence type="ECO:0000256" key="1">
    <source>
        <dbReference type="SAM" id="MobiDB-lite"/>
    </source>
</evidence>
<evidence type="ECO:0000313" key="4">
    <source>
        <dbReference type="Proteomes" id="UP000807504"/>
    </source>
</evidence>
<keyword evidence="4" id="KW-1185">Reference proteome</keyword>
<reference evidence="3" key="1">
    <citation type="journal article" date="2020" name="bioRxiv">
        <title>Chromosome-level reference genome of the European wasp spider Argiope bruennichi: a resource for studies on range expansion and evolutionary adaptation.</title>
        <authorList>
            <person name="Sheffer M.M."/>
            <person name="Hoppe A."/>
            <person name="Krehenwinkel H."/>
            <person name="Uhl G."/>
            <person name="Kuss A.W."/>
            <person name="Jensen L."/>
            <person name="Jensen C."/>
            <person name="Gillespie R.G."/>
            <person name="Hoff K.J."/>
            <person name="Prost S."/>
        </authorList>
    </citation>
    <scope>NUCLEOTIDE SEQUENCE</scope>
</reference>
<sequence>MNFKEDSQRASAWQANLPSMLGVLADKWEEAANISINQSQQVPKKLTTEALCVLCGILLFVIPSVIGSAINAFESFCGASPKKKSSTNGKDQRNDANGETNSTAETDEDGISKFQG</sequence>
<evidence type="ECO:0000313" key="3">
    <source>
        <dbReference type="EMBL" id="KAF8764587.1"/>
    </source>
</evidence>
<proteinExistence type="predicted"/>
<keyword evidence="2" id="KW-1133">Transmembrane helix</keyword>
<evidence type="ECO:0000256" key="2">
    <source>
        <dbReference type="SAM" id="Phobius"/>
    </source>
</evidence>
<keyword evidence="2" id="KW-0472">Membrane</keyword>
<dbReference type="Proteomes" id="UP000807504">
    <property type="component" value="Unassembled WGS sequence"/>
</dbReference>
<dbReference type="AlphaFoldDB" id="A0A8T0E321"/>
<feature type="region of interest" description="Disordered" evidence="1">
    <location>
        <begin position="79"/>
        <end position="116"/>
    </location>
</feature>